<dbReference type="NCBIfam" id="NF000582">
    <property type="entry name" value="PRK00006.1"/>
    <property type="match status" value="1"/>
</dbReference>
<dbReference type="Pfam" id="PF07977">
    <property type="entry name" value="FabA"/>
    <property type="match status" value="1"/>
</dbReference>
<keyword evidence="6 9" id="KW-0443">Lipid metabolism</keyword>
<dbReference type="InterPro" id="IPR013114">
    <property type="entry name" value="FabA_FabZ"/>
</dbReference>
<comment type="caution">
    <text evidence="10">The sequence shown here is derived from an EMBL/GenBank/DDBJ whole genome shotgun (WGS) entry which is preliminary data.</text>
</comment>
<comment type="subcellular location">
    <subcellularLocation>
        <location evidence="1 9">Cytoplasm</location>
    </subcellularLocation>
</comment>
<dbReference type="STRING" id="688.A6E04_15190"/>
<feature type="active site" evidence="9">
    <location>
        <position position="63"/>
    </location>
</feature>
<dbReference type="Gene3D" id="3.10.129.10">
    <property type="entry name" value="Hotdog Thioesterase"/>
    <property type="match status" value="1"/>
</dbReference>
<evidence type="ECO:0000256" key="4">
    <source>
        <dbReference type="ARBA" id="ARBA00022516"/>
    </source>
</evidence>
<dbReference type="NCBIfam" id="TIGR01750">
    <property type="entry name" value="fabZ"/>
    <property type="match status" value="1"/>
</dbReference>
<dbReference type="GO" id="GO:0016020">
    <property type="term" value="C:membrane"/>
    <property type="evidence" value="ECO:0007669"/>
    <property type="project" value="GOC"/>
</dbReference>
<organism evidence="10 11">
    <name type="scientific">Aliivibrio logei</name>
    <name type="common">Vibrio logei</name>
    <dbReference type="NCBI Taxonomy" id="688"/>
    <lineage>
        <taxon>Bacteria</taxon>
        <taxon>Pseudomonadati</taxon>
        <taxon>Pseudomonadota</taxon>
        <taxon>Gammaproteobacteria</taxon>
        <taxon>Vibrionales</taxon>
        <taxon>Vibrionaceae</taxon>
        <taxon>Aliivibrio</taxon>
    </lineage>
</organism>
<dbReference type="GO" id="GO:0009245">
    <property type="term" value="P:lipid A biosynthetic process"/>
    <property type="evidence" value="ECO:0007669"/>
    <property type="project" value="UniProtKB-UniRule"/>
</dbReference>
<evidence type="ECO:0000256" key="7">
    <source>
        <dbReference type="ARBA" id="ARBA00023239"/>
    </source>
</evidence>
<sequence length="159" mass="18064">MILFYRNTILTRENKTLTITEIQALLPHRYPFLLIDRVIDFEEEKYLHAIKNVSVNEPQFTGHFPQMPIFPGVLILEAMAQATGLLAFKSFGAPAENELYYFASIDKAKFRKPVVPGDQLVLEVEFIKDRRGIALFNGVAKVDGAVVCSAELKCARREF</sequence>
<evidence type="ECO:0000256" key="3">
    <source>
        <dbReference type="ARBA" id="ARBA00022490"/>
    </source>
</evidence>
<evidence type="ECO:0000256" key="1">
    <source>
        <dbReference type="ARBA" id="ARBA00004496"/>
    </source>
</evidence>
<dbReference type="EC" id="4.2.1.59" evidence="9"/>
<gene>
    <name evidence="9" type="primary">fabZ</name>
    <name evidence="10" type="ORF">A6E04_15190</name>
</gene>
<dbReference type="GO" id="GO:0019171">
    <property type="term" value="F:(3R)-hydroxyacyl-[acyl-carrier-protein] dehydratase activity"/>
    <property type="evidence" value="ECO:0007669"/>
    <property type="project" value="UniProtKB-EC"/>
</dbReference>
<evidence type="ECO:0000256" key="8">
    <source>
        <dbReference type="ARBA" id="ARBA00025049"/>
    </source>
</evidence>
<dbReference type="InterPro" id="IPR029069">
    <property type="entry name" value="HotDog_dom_sf"/>
</dbReference>
<dbReference type="SUPFAM" id="SSF54637">
    <property type="entry name" value="Thioesterase/thiol ester dehydrase-isomerase"/>
    <property type="match status" value="1"/>
</dbReference>
<reference evidence="10 11" key="1">
    <citation type="submission" date="2016-06" db="EMBL/GenBank/DDBJ databases">
        <authorList>
            <person name="Kjaerup R.B."/>
            <person name="Dalgaard T.S."/>
            <person name="Juul-Madsen H.R."/>
        </authorList>
    </citation>
    <scope>NUCLEOTIDE SEQUENCE [LARGE SCALE GENOMIC DNA]</scope>
    <source>
        <strain evidence="10 11">1S159</strain>
    </source>
</reference>
<evidence type="ECO:0000256" key="5">
    <source>
        <dbReference type="ARBA" id="ARBA00022556"/>
    </source>
</evidence>
<dbReference type="GO" id="GO:0006633">
    <property type="term" value="P:fatty acid biosynthetic process"/>
    <property type="evidence" value="ECO:0007669"/>
    <property type="project" value="UniProtKB-UniRule"/>
</dbReference>
<dbReference type="Proteomes" id="UP000093523">
    <property type="component" value="Unassembled WGS sequence"/>
</dbReference>
<dbReference type="AlphaFoldDB" id="A0A1B9NXU4"/>
<evidence type="ECO:0000256" key="6">
    <source>
        <dbReference type="ARBA" id="ARBA00023098"/>
    </source>
</evidence>
<dbReference type="EMBL" id="MAJU01000012">
    <property type="protein sequence ID" value="OCH20531.1"/>
    <property type="molecule type" value="Genomic_DNA"/>
</dbReference>
<evidence type="ECO:0000256" key="9">
    <source>
        <dbReference type="HAMAP-Rule" id="MF_00406"/>
    </source>
</evidence>
<comment type="catalytic activity">
    <reaction evidence="9">
        <text>a (3R)-hydroxyacyl-[ACP] = a (2E)-enoyl-[ACP] + H2O</text>
        <dbReference type="Rhea" id="RHEA:13097"/>
        <dbReference type="Rhea" id="RHEA-COMP:9925"/>
        <dbReference type="Rhea" id="RHEA-COMP:9945"/>
        <dbReference type="ChEBI" id="CHEBI:15377"/>
        <dbReference type="ChEBI" id="CHEBI:78784"/>
        <dbReference type="ChEBI" id="CHEBI:78827"/>
        <dbReference type="EC" id="4.2.1.59"/>
    </reaction>
</comment>
<keyword evidence="7 9" id="KW-0456">Lyase</keyword>
<evidence type="ECO:0000313" key="11">
    <source>
        <dbReference type="Proteomes" id="UP000093523"/>
    </source>
</evidence>
<protein>
    <recommendedName>
        <fullName evidence="9">3-hydroxyacyl-[acyl-carrier-protein] dehydratase FabZ</fullName>
        <ecNumber evidence="9">4.2.1.59</ecNumber>
    </recommendedName>
    <alternativeName>
        <fullName evidence="9">(3R)-hydroxymyristoyl-[acyl-carrier-protein] dehydratase</fullName>
        <shortName evidence="9">(3R)-hydroxymyristoyl-ACP dehydrase</shortName>
    </alternativeName>
    <alternativeName>
        <fullName evidence="9">Beta-hydroxyacyl-ACP dehydratase</fullName>
    </alternativeName>
</protein>
<proteinExistence type="inferred from homology"/>
<accession>A0A1B9NXU4</accession>
<dbReference type="HAMAP" id="MF_00406">
    <property type="entry name" value="FabZ"/>
    <property type="match status" value="1"/>
</dbReference>
<keyword evidence="3 9" id="KW-0963">Cytoplasm</keyword>
<comment type="similarity">
    <text evidence="2 9">Belongs to the thioester dehydratase family. FabZ subfamily.</text>
</comment>
<evidence type="ECO:0000313" key="10">
    <source>
        <dbReference type="EMBL" id="OCH20531.1"/>
    </source>
</evidence>
<dbReference type="PANTHER" id="PTHR30272">
    <property type="entry name" value="3-HYDROXYACYL-[ACYL-CARRIER-PROTEIN] DEHYDRATASE"/>
    <property type="match status" value="1"/>
</dbReference>
<dbReference type="CDD" id="cd01288">
    <property type="entry name" value="FabZ"/>
    <property type="match status" value="1"/>
</dbReference>
<dbReference type="InterPro" id="IPR010084">
    <property type="entry name" value="FabZ"/>
</dbReference>
<dbReference type="PANTHER" id="PTHR30272:SF1">
    <property type="entry name" value="3-HYDROXYACYL-[ACYL-CARRIER-PROTEIN] DEHYDRATASE"/>
    <property type="match status" value="1"/>
</dbReference>
<keyword evidence="5 9" id="KW-0441">Lipid A biosynthesis</keyword>
<dbReference type="GO" id="GO:0005737">
    <property type="term" value="C:cytoplasm"/>
    <property type="evidence" value="ECO:0007669"/>
    <property type="project" value="UniProtKB-SubCell"/>
</dbReference>
<keyword evidence="4 9" id="KW-0444">Lipid biosynthesis</keyword>
<comment type="function">
    <text evidence="8 9">Involved in unsaturated fatty acids biosynthesis. Catalyzes the dehydration of short chain beta-hydroxyacyl-ACPs and long chain saturated and unsaturated beta-hydroxyacyl-ACPs.</text>
</comment>
<dbReference type="FunFam" id="3.10.129.10:FF:000001">
    <property type="entry name" value="3-hydroxyacyl-[acyl-carrier-protein] dehydratase FabZ"/>
    <property type="match status" value="1"/>
</dbReference>
<name>A0A1B9NXU4_ALILO</name>
<evidence type="ECO:0000256" key="2">
    <source>
        <dbReference type="ARBA" id="ARBA00009174"/>
    </source>
</evidence>